<evidence type="ECO:0000256" key="3">
    <source>
        <dbReference type="ARBA" id="ARBA00022792"/>
    </source>
</evidence>
<organism evidence="9 10">
    <name type="scientific">Allacma fusca</name>
    <dbReference type="NCBI Taxonomy" id="39272"/>
    <lineage>
        <taxon>Eukaryota</taxon>
        <taxon>Metazoa</taxon>
        <taxon>Ecdysozoa</taxon>
        <taxon>Arthropoda</taxon>
        <taxon>Hexapoda</taxon>
        <taxon>Collembola</taxon>
        <taxon>Symphypleona</taxon>
        <taxon>Sminthuridae</taxon>
        <taxon>Allacma</taxon>
    </lineage>
</organism>
<feature type="repeat" description="Solcar" evidence="6">
    <location>
        <begin position="6"/>
        <end position="95"/>
    </location>
</feature>
<keyword evidence="10" id="KW-1185">Reference proteome</keyword>
<gene>
    <name evidence="9" type="ORF">AFUS01_LOCUS32093</name>
</gene>
<dbReference type="EMBL" id="CAJVCH010520776">
    <property type="protein sequence ID" value="CAG7821779.1"/>
    <property type="molecule type" value="Genomic_DNA"/>
</dbReference>
<evidence type="ECO:0000256" key="7">
    <source>
        <dbReference type="RuleBase" id="RU000488"/>
    </source>
</evidence>
<dbReference type="PROSITE" id="PS50920">
    <property type="entry name" value="SOLCAR"/>
    <property type="match status" value="1"/>
</dbReference>
<dbReference type="GO" id="GO:0005743">
    <property type="term" value="C:mitochondrial inner membrane"/>
    <property type="evidence" value="ECO:0007669"/>
    <property type="project" value="UniProtKB-SubCell"/>
</dbReference>
<evidence type="ECO:0000256" key="2">
    <source>
        <dbReference type="ARBA" id="ARBA00006375"/>
    </source>
</evidence>
<evidence type="ECO:0000256" key="4">
    <source>
        <dbReference type="ARBA" id="ARBA00022989"/>
    </source>
</evidence>
<dbReference type="PANTHER" id="PTHR45678:SF5">
    <property type="entry name" value="AT03939P-RELATED"/>
    <property type="match status" value="1"/>
</dbReference>
<dbReference type="Proteomes" id="UP000708208">
    <property type="component" value="Unassembled WGS sequence"/>
</dbReference>
<name>A0A8J2LGW8_9HEXA</name>
<proteinExistence type="inferred from homology"/>
<comment type="subcellular location">
    <subcellularLocation>
        <location evidence="1">Mitochondrion inner membrane</location>
        <topology evidence="1">Multi-pass membrane protein</topology>
    </subcellularLocation>
</comment>
<dbReference type="GO" id="GO:0005313">
    <property type="term" value="F:L-glutamate transmembrane transporter activity"/>
    <property type="evidence" value="ECO:0007669"/>
    <property type="project" value="TreeGrafter"/>
</dbReference>
<feature type="transmembrane region" description="Helical" evidence="8">
    <location>
        <begin position="75"/>
        <end position="98"/>
    </location>
</feature>
<keyword evidence="3" id="KW-0999">Mitochondrion inner membrane</keyword>
<dbReference type="InterPro" id="IPR051028">
    <property type="entry name" value="Mito_Solute_Carrier"/>
</dbReference>
<comment type="similarity">
    <text evidence="2 7">Belongs to the mitochondrial carrier (TC 2.A.29) family.</text>
</comment>
<keyword evidence="7" id="KW-0813">Transport</keyword>
<keyword evidence="5" id="KW-0496">Mitochondrion</keyword>
<keyword evidence="6 8" id="KW-0472">Membrane</keyword>
<dbReference type="AlphaFoldDB" id="A0A8J2LGW8"/>
<keyword evidence="6 7" id="KW-0812">Transmembrane</keyword>
<dbReference type="GO" id="GO:0043490">
    <property type="term" value="P:malate-aspartate shuttle"/>
    <property type="evidence" value="ECO:0007669"/>
    <property type="project" value="TreeGrafter"/>
</dbReference>
<evidence type="ECO:0000256" key="1">
    <source>
        <dbReference type="ARBA" id="ARBA00004448"/>
    </source>
</evidence>
<feature type="transmembrane region" description="Helical" evidence="8">
    <location>
        <begin position="6"/>
        <end position="26"/>
    </location>
</feature>
<dbReference type="InterPro" id="IPR018108">
    <property type="entry name" value="MCP_transmembrane"/>
</dbReference>
<sequence length="102" mass="11112">ANSEEAVFWWSFLCGCASGSISAAAVNPFDVVKTRLQLLKRAEGEVAYKSVPDAFVKILKNEGPQAFFKGAACRMIVIAPLFGIAQMIYFFGVAEYLLGVKK</sequence>
<dbReference type="GO" id="GO:0015183">
    <property type="term" value="F:L-aspartate transmembrane transporter activity"/>
    <property type="evidence" value="ECO:0007669"/>
    <property type="project" value="TreeGrafter"/>
</dbReference>
<evidence type="ECO:0000256" key="6">
    <source>
        <dbReference type="PROSITE-ProRule" id="PRU00282"/>
    </source>
</evidence>
<dbReference type="Pfam" id="PF00153">
    <property type="entry name" value="Mito_carr"/>
    <property type="match status" value="1"/>
</dbReference>
<evidence type="ECO:0008006" key="11">
    <source>
        <dbReference type="Google" id="ProtNLM"/>
    </source>
</evidence>
<keyword evidence="4 8" id="KW-1133">Transmembrane helix</keyword>
<evidence type="ECO:0000256" key="8">
    <source>
        <dbReference type="SAM" id="Phobius"/>
    </source>
</evidence>
<evidence type="ECO:0000256" key="5">
    <source>
        <dbReference type="ARBA" id="ARBA00023128"/>
    </source>
</evidence>
<comment type="caution">
    <text evidence="9">The sequence shown here is derived from an EMBL/GenBank/DDBJ whole genome shotgun (WGS) entry which is preliminary data.</text>
</comment>
<reference evidence="9" key="1">
    <citation type="submission" date="2021-06" db="EMBL/GenBank/DDBJ databases">
        <authorList>
            <person name="Hodson N. C."/>
            <person name="Mongue J. A."/>
            <person name="Jaron S. K."/>
        </authorList>
    </citation>
    <scope>NUCLEOTIDE SEQUENCE</scope>
</reference>
<dbReference type="PANTHER" id="PTHR45678">
    <property type="entry name" value="MITOCHONDRIAL 2-OXODICARBOXYLATE CARRIER 1-RELATED"/>
    <property type="match status" value="1"/>
</dbReference>
<evidence type="ECO:0000313" key="10">
    <source>
        <dbReference type="Proteomes" id="UP000708208"/>
    </source>
</evidence>
<evidence type="ECO:0000313" key="9">
    <source>
        <dbReference type="EMBL" id="CAG7821779.1"/>
    </source>
</evidence>
<protein>
    <recommendedName>
        <fullName evidence="11">Mitochondrial glutamate carrier 1</fullName>
    </recommendedName>
</protein>
<accession>A0A8J2LGW8</accession>
<dbReference type="OrthoDB" id="2382881at2759"/>
<feature type="non-terminal residue" evidence="9">
    <location>
        <position position="1"/>
    </location>
</feature>